<gene>
    <name evidence="2" type="ORF">AVDCRST_MAG87-818</name>
</gene>
<evidence type="ECO:0000259" key="1">
    <source>
        <dbReference type="Pfam" id="PF01636"/>
    </source>
</evidence>
<accession>A0A6J4UKI5</accession>
<reference evidence="2" key="1">
    <citation type="submission" date="2020-02" db="EMBL/GenBank/DDBJ databases">
        <authorList>
            <person name="Meier V. D."/>
        </authorList>
    </citation>
    <scope>NUCLEOTIDE SEQUENCE</scope>
    <source>
        <strain evidence="2">AVDCRST_MAG87</strain>
    </source>
</reference>
<dbReference type="Gene3D" id="3.90.1200.10">
    <property type="match status" value="1"/>
</dbReference>
<evidence type="ECO:0000313" key="2">
    <source>
        <dbReference type="EMBL" id="CAA9550401.1"/>
    </source>
</evidence>
<dbReference type="EMBL" id="CADCWJ010000197">
    <property type="protein sequence ID" value="CAA9550401.1"/>
    <property type="molecule type" value="Genomic_DNA"/>
</dbReference>
<dbReference type="InterPro" id="IPR011009">
    <property type="entry name" value="Kinase-like_dom_sf"/>
</dbReference>
<dbReference type="InterPro" id="IPR002575">
    <property type="entry name" value="Aminoglycoside_PTrfase"/>
</dbReference>
<organism evidence="2">
    <name type="scientific">uncultured Thermomicrobiales bacterium</name>
    <dbReference type="NCBI Taxonomy" id="1645740"/>
    <lineage>
        <taxon>Bacteria</taxon>
        <taxon>Pseudomonadati</taxon>
        <taxon>Thermomicrobiota</taxon>
        <taxon>Thermomicrobia</taxon>
        <taxon>Thermomicrobiales</taxon>
        <taxon>environmental samples</taxon>
    </lineage>
</organism>
<feature type="domain" description="Aminoglycoside phosphotransferase" evidence="1">
    <location>
        <begin position="149"/>
        <end position="280"/>
    </location>
</feature>
<dbReference type="SUPFAM" id="SSF56112">
    <property type="entry name" value="Protein kinase-like (PK-like)"/>
    <property type="match status" value="1"/>
</dbReference>
<protein>
    <recommendedName>
        <fullName evidence="1">Aminoglycoside phosphotransferase domain-containing protein</fullName>
    </recommendedName>
</protein>
<proteinExistence type="predicted"/>
<dbReference type="AlphaFoldDB" id="A0A6J4UKI5"/>
<name>A0A6J4UKI5_9BACT</name>
<dbReference type="Pfam" id="PF01636">
    <property type="entry name" value="APH"/>
    <property type="match status" value="1"/>
</dbReference>
<sequence>MHCRTDGTTAGHLVGNQRRVRQEFMTHQMAAPSTEIRELLQATIERFVAPGGSITQIEPVPIAAGLSGDVPERFQIVVRGGDATRSEVTTRLVVKPASLVERKTLAHLLREGVGHIPFNHTRDLVSDQPRLLCMQDLGDQNRPYSLDPITPDLQRAEADAWAGIHAANLGRRDELAWLPLTSRAYFYGMIERQFFRPNWERAKADPTFVARFGDHIDEVDHVATRIVDDMVAIHDEENSLTLVHTDVNPGNVRLLGGKPYVIDWGTAHYGAFYIDIPHHFDTVERALIHHAALARRGIAIPEREYVERFRVAARYTGLRYIWWTLDGWQTDRSLDTWVGHYLRMIRM</sequence>